<evidence type="ECO:0000313" key="1">
    <source>
        <dbReference type="EMBL" id="KAF3455883.1"/>
    </source>
</evidence>
<name>A0A8K0HPR1_9ROSA</name>
<dbReference type="InterPro" id="IPR012479">
    <property type="entry name" value="SAP30BP"/>
</dbReference>
<sequence length="130" mass="14663">MDGMLLITTASPRSSSKIHFIFTGIVIIQQGQRPGGRRAGAVQKTQQANTGIVFMLGWEHKLLLGSLLHLAYVDSCSLMRYQDIDQIGSCFGKDVFNPRGYDKSDYYEEIEADMRHEMEEGTRKEEESKG</sequence>
<dbReference type="PANTHER" id="PTHR13464:SF0">
    <property type="entry name" value="SAP30-BINDING PROTEIN"/>
    <property type="match status" value="1"/>
</dbReference>
<dbReference type="AlphaFoldDB" id="A0A8K0HPR1"/>
<dbReference type="Proteomes" id="UP000796880">
    <property type="component" value="Unassembled WGS sequence"/>
</dbReference>
<accession>A0A8K0HPR1</accession>
<dbReference type="OrthoDB" id="1748668at2759"/>
<dbReference type="EMBL" id="VOIH02000001">
    <property type="protein sequence ID" value="KAF3455883.1"/>
    <property type="molecule type" value="Genomic_DNA"/>
</dbReference>
<dbReference type="PANTHER" id="PTHR13464">
    <property type="entry name" value="TRANSCRIPTIONAL REGULATOR PROTEIN HCNGP"/>
    <property type="match status" value="1"/>
</dbReference>
<dbReference type="GO" id="GO:0005634">
    <property type="term" value="C:nucleus"/>
    <property type="evidence" value="ECO:0007669"/>
    <property type="project" value="TreeGrafter"/>
</dbReference>
<evidence type="ECO:0000313" key="2">
    <source>
        <dbReference type="Proteomes" id="UP000796880"/>
    </source>
</evidence>
<dbReference type="Pfam" id="PF07818">
    <property type="entry name" value="HCNGP"/>
    <property type="match status" value="1"/>
</dbReference>
<proteinExistence type="predicted"/>
<comment type="caution">
    <text evidence="1">The sequence shown here is derived from an EMBL/GenBank/DDBJ whole genome shotgun (WGS) entry which is preliminary data.</text>
</comment>
<gene>
    <name evidence="1" type="ORF">FNV43_RR00525</name>
</gene>
<protein>
    <submittedName>
        <fullName evidence="1">Uncharacterized protein</fullName>
    </submittedName>
</protein>
<dbReference type="GO" id="GO:0006355">
    <property type="term" value="P:regulation of DNA-templated transcription"/>
    <property type="evidence" value="ECO:0007669"/>
    <property type="project" value="InterPro"/>
</dbReference>
<reference evidence="1" key="1">
    <citation type="submission" date="2020-03" db="EMBL/GenBank/DDBJ databases">
        <title>A high-quality chromosome-level genome assembly of a woody plant with both climbing and erect habits, Rhamnella rubrinervis.</title>
        <authorList>
            <person name="Lu Z."/>
            <person name="Yang Y."/>
            <person name="Zhu X."/>
            <person name="Sun Y."/>
        </authorList>
    </citation>
    <scope>NUCLEOTIDE SEQUENCE</scope>
    <source>
        <strain evidence="1">BYM</strain>
        <tissue evidence="1">Leaf</tissue>
    </source>
</reference>
<organism evidence="1 2">
    <name type="scientific">Rhamnella rubrinervis</name>
    <dbReference type="NCBI Taxonomy" id="2594499"/>
    <lineage>
        <taxon>Eukaryota</taxon>
        <taxon>Viridiplantae</taxon>
        <taxon>Streptophyta</taxon>
        <taxon>Embryophyta</taxon>
        <taxon>Tracheophyta</taxon>
        <taxon>Spermatophyta</taxon>
        <taxon>Magnoliopsida</taxon>
        <taxon>eudicotyledons</taxon>
        <taxon>Gunneridae</taxon>
        <taxon>Pentapetalae</taxon>
        <taxon>rosids</taxon>
        <taxon>fabids</taxon>
        <taxon>Rosales</taxon>
        <taxon>Rhamnaceae</taxon>
        <taxon>rhamnoid group</taxon>
        <taxon>Rhamneae</taxon>
        <taxon>Rhamnella</taxon>
    </lineage>
</organism>
<keyword evidence="2" id="KW-1185">Reference proteome</keyword>